<comment type="caution">
    <text evidence="1">The sequence shown here is derived from an EMBL/GenBank/DDBJ whole genome shotgun (WGS) entry which is preliminary data.</text>
</comment>
<name>A0A9Q3RZD8_9SPHN</name>
<accession>A0A9Q3RZD8</accession>
<gene>
    <name evidence="1" type="ORF">KUV31_03110</name>
</gene>
<dbReference type="SUPFAM" id="SSF56281">
    <property type="entry name" value="Metallo-hydrolase/oxidoreductase"/>
    <property type="match status" value="1"/>
</dbReference>
<organism evidence="1 2">
    <name type="scientific">Qipengyuania aquimaris</name>
    <dbReference type="NCBI Taxonomy" id="255984"/>
    <lineage>
        <taxon>Bacteria</taxon>
        <taxon>Pseudomonadati</taxon>
        <taxon>Pseudomonadota</taxon>
        <taxon>Alphaproteobacteria</taxon>
        <taxon>Sphingomonadales</taxon>
        <taxon>Erythrobacteraceae</taxon>
        <taxon>Qipengyuania</taxon>
    </lineage>
</organism>
<dbReference type="AlphaFoldDB" id="A0A9Q3RZD8"/>
<proteinExistence type="predicted"/>
<dbReference type="RefSeq" id="WP_222404465.1">
    <property type="nucleotide sequence ID" value="NZ_JAHVKP010000001.1"/>
</dbReference>
<evidence type="ECO:0000313" key="1">
    <source>
        <dbReference type="EMBL" id="MBY6217325.1"/>
    </source>
</evidence>
<dbReference type="EMBL" id="JAHVKP010000001">
    <property type="protein sequence ID" value="MBY6217325.1"/>
    <property type="molecule type" value="Genomic_DNA"/>
</dbReference>
<reference evidence="1" key="1">
    <citation type="submission" date="2021-06" db="EMBL/GenBank/DDBJ databases">
        <title>50 bacteria genomes isolated from Dapeng, Shenzhen, China.</title>
        <authorList>
            <person name="Zheng W."/>
            <person name="Yu S."/>
            <person name="Huang Y."/>
        </authorList>
    </citation>
    <scope>NUCLEOTIDE SEQUENCE</scope>
    <source>
        <strain evidence="1">DP4N28-2</strain>
    </source>
</reference>
<dbReference type="InterPro" id="IPR036866">
    <property type="entry name" value="RibonucZ/Hydroxyglut_hydro"/>
</dbReference>
<protein>
    <submittedName>
        <fullName evidence="1">Uncharacterized protein</fullName>
    </submittedName>
</protein>
<dbReference type="Proteomes" id="UP000824927">
    <property type="component" value="Unassembled WGS sequence"/>
</dbReference>
<evidence type="ECO:0000313" key="2">
    <source>
        <dbReference type="Proteomes" id="UP000824927"/>
    </source>
</evidence>
<sequence length="257" mass="28641">MTGRLTEIGEGFWRVSGDFKLGGVINLGTQASLVHLADGNYVFLDSYTLPDDVKREVDLLTDGGRRLTAILNLHPFHTLHCEWMHNAYPDARLYGTVRHKRKLPQLPWQDMLCEDAELADKFGVDFDFKVPAGVPLVCDDENVHFSSVLALHRSSGTIHVDDTLVYLDKGFPLSLLAMIRRLDFHPTLAKALEPRAGAADAFREWAIALGTDWAQAKRIAAAHNAVLELETEEFPTLVGEALGRVKPVLESHRSEYG</sequence>